<dbReference type="RefSeq" id="WP_264743082.1">
    <property type="nucleotide sequence ID" value="NZ_JAPDHV010000003.1"/>
</dbReference>
<accession>A0ABT3HMW9</accession>
<protein>
    <recommendedName>
        <fullName evidence="4">Lipoprotein</fullName>
    </recommendedName>
</protein>
<keyword evidence="1" id="KW-1133">Transmembrane helix</keyword>
<evidence type="ECO:0000313" key="2">
    <source>
        <dbReference type="EMBL" id="MCW3161130.1"/>
    </source>
</evidence>
<dbReference type="EMBL" id="JAPDHV010000003">
    <property type="protein sequence ID" value="MCW3161130.1"/>
    <property type="molecule type" value="Genomic_DNA"/>
</dbReference>
<proteinExistence type="predicted"/>
<evidence type="ECO:0000256" key="1">
    <source>
        <dbReference type="SAM" id="Phobius"/>
    </source>
</evidence>
<organism evidence="2 3">
    <name type="scientific">Chryseobacterium oryctis</name>
    <dbReference type="NCBI Taxonomy" id="2952618"/>
    <lineage>
        <taxon>Bacteria</taxon>
        <taxon>Pseudomonadati</taxon>
        <taxon>Bacteroidota</taxon>
        <taxon>Flavobacteriia</taxon>
        <taxon>Flavobacteriales</taxon>
        <taxon>Weeksellaceae</taxon>
        <taxon>Chryseobacterium group</taxon>
        <taxon>Chryseobacterium</taxon>
    </lineage>
</organism>
<evidence type="ECO:0000313" key="3">
    <source>
        <dbReference type="Proteomes" id="UP001163719"/>
    </source>
</evidence>
<sequence length="162" mass="18794">MGYKVFIYFFIVSISLGSCFPAYNVSSKEYRNVKADFLKKKVFVTNKELKKEYEILRHSKIYEITNDTAYVTRIKLYHMKISTPYCGNPIIGTVITAGLLPSYFPYNSSYSYDLIENNTTTHHQYHIGVNQSFWLFNIFRLGKTFKRQSGKALLGSYVASNK</sequence>
<dbReference type="Proteomes" id="UP001163719">
    <property type="component" value="Unassembled WGS sequence"/>
</dbReference>
<gene>
    <name evidence="2" type="ORF">OH806_07600</name>
</gene>
<name>A0ABT3HMW9_9FLAO</name>
<keyword evidence="3" id="KW-1185">Reference proteome</keyword>
<dbReference type="PROSITE" id="PS51257">
    <property type="entry name" value="PROKAR_LIPOPROTEIN"/>
    <property type="match status" value="1"/>
</dbReference>
<comment type="caution">
    <text evidence="2">The sequence shown here is derived from an EMBL/GenBank/DDBJ whole genome shotgun (WGS) entry which is preliminary data.</text>
</comment>
<reference evidence="2" key="1">
    <citation type="submission" date="2022-10" db="EMBL/GenBank/DDBJ databases">
        <title>Chryseobacterium babae sp. nov. isolated from the gut of the beetle Oryctes rhinoceros, and Chryseobacterium kimseyorum sp. nov., isolated from a stick insect rearing cage.</title>
        <authorList>
            <person name="Shelomi M."/>
            <person name="Han C.-J."/>
            <person name="Chen W.-M."/>
            <person name="Chen H.-K."/>
            <person name="Liaw S.-J."/>
            <person name="Muhle E."/>
            <person name="Clermont D."/>
        </authorList>
    </citation>
    <scope>NUCLEOTIDE SEQUENCE</scope>
    <source>
        <strain evidence="2">WLa1L2M3</strain>
    </source>
</reference>
<evidence type="ECO:0008006" key="4">
    <source>
        <dbReference type="Google" id="ProtNLM"/>
    </source>
</evidence>
<feature type="transmembrane region" description="Helical" evidence="1">
    <location>
        <begin position="6"/>
        <end position="25"/>
    </location>
</feature>
<keyword evidence="1" id="KW-0472">Membrane</keyword>
<keyword evidence="1" id="KW-0812">Transmembrane</keyword>